<evidence type="ECO:0000256" key="1">
    <source>
        <dbReference type="ARBA" id="ARBA00018672"/>
    </source>
</evidence>
<accession>A0ABT1NH05</accession>
<dbReference type="SUPFAM" id="SSF52172">
    <property type="entry name" value="CheY-like"/>
    <property type="match status" value="1"/>
</dbReference>
<dbReference type="InterPro" id="IPR001867">
    <property type="entry name" value="OmpR/PhoB-type_DNA-bd"/>
</dbReference>
<dbReference type="PROSITE" id="PS50110">
    <property type="entry name" value="RESPONSE_REGULATORY"/>
    <property type="match status" value="1"/>
</dbReference>
<dbReference type="SUPFAM" id="SSF46894">
    <property type="entry name" value="C-terminal effector domain of the bipartite response regulators"/>
    <property type="match status" value="1"/>
</dbReference>
<feature type="domain" description="OmpR/PhoB-type" evidence="11">
    <location>
        <begin position="127"/>
        <end position="225"/>
    </location>
</feature>
<dbReference type="Pfam" id="PF00486">
    <property type="entry name" value="Trans_reg_C"/>
    <property type="match status" value="1"/>
</dbReference>
<evidence type="ECO:0000256" key="7">
    <source>
        <dbReference type="ARBA" id="ARBA00024867"/>
    </source>
</evidence>
<dbReference type="EMBL" id="JAJEKE010000012">
    <property type="protein sequence ID" value="MCQ1530540.1"/>
    <property type="molecule type" value="Genomic_DNA"/>
</dbReference>
<dbReference type="Gene3D" id="6.10.250.690">
    <property type="match status" value="1"/>
</dbReference>
<dbReference type="Pfam" id="PF00072">
    <property type="entry name" value="Response_reg"/>
    <property type="match status" value="1"/>
</dbReference>
<comment type="function">
    <text evidence="7">May play the central regulatory role in sporulation. It may be an element of the effector pathway responsible for the activation of sporulation genes in response to nutritional stress. Spo0A may act in concert with spo0H (a sigma factor) to control the expression of some genes that are critical to the sporulation process.</text>
</comment>
<protein>
    <recommendedName>
        <fullName evidence="1">Stage 0 sporulation protein A homolog</fullName>
    </recommendedName>
</protein>
<feature type="modified residue" description="4-aspartylphosphate" evidence="8">
    <location>
        <position position="53"/>
    </location>
</feature>
<evidence type="ECO:0000256" key="2">
    <source>
        <dbReference type="ARBA" id="ARBA00022553"/>
    </source>
</evidence>
<evidence type="ECO:0000259" key="11">
    <source>
        <dbReference type="PROSITE" id="PS51755"/>
    </source>
</evidence>
<dbReference type="Gene3D" id="1.10.10.10">
    <property type="entry name" value="Winged helix-like DNA-binding domain superfamily/Winged helix DNA-binding domain"/>
    <property type="match status" value="1"/>
</dbReference>
<keyword evidence="13" id="KW-1185">Reference proteome</keyword>
<dbReference type="CDD" id="cd00383">
    <property type="entry name" value="trans_reg_C"/>
    <property type="match status" value="1"/>
</dbReference>
<proteinExistence type="predicted"/>
<dbReference type="RefSeq" id="WP_255228058.1">
    <property type="nucleotide sequence ID" value="NZ_JAJEKE010000012.1"/>
</dbReference>
<evidence type="ECO:0000256" key="8">
    <source>
        <dbReference type="PROSITE-ProRule" id="PRU00169"/>
    </source>
</evidence>
<evidence type="ECO:0000256" key="4">
    <source>
        <dbReference type="ARBA" id="ARBA00023015"/>
    </source>
</evidence>
<feature type="domain" description="Response regulatory" evidence="10">
    <location>
        <begin position="2"/>
        <end position="118"/>
    </location>
</feature>
<dbReference type="InterPro" id="IPR036388">
    <property type="entry name" value="WH-like_DNA-bd_sf"/>
</dbReference>
<dbReference type="PROSITE" id="PS51755">
    <property type="entry name" value="OMPR_PHOB"/>
    <property type="match status" value="1"/>
</dbReference>
<keyword evidence="6" id="KW-0804">Transcription</keyword>
<dbReference type="Gene3D" id="3.40.50.2300">
    <property type="match status" value="1"/>
</dbReference>
<name>A0ABT1NH05_9FIRM</name>
<sequence>MRVLLIEDDENLSAVIEEQLQKEGYITNRCADGETALSYALNLEYGHDIVLLDRMLPIIDGLTILKAMRRKQIYTPVLMMTGLGELDDKIDGLDCGADDYLVKPFHMKELLARVRALTRRPTDIVDKEVLTAYDLTLDAGQRRLTCNGYSIILTQKEADVMTVFLESPDKMQTRDGLLWKVWGGRGEVEDGNIDNYIHFLRKRLRELGCKTTIKTVYGAGYRLEESP</sequence>
<keyword evidence="2 8" id="KW-0597">Phosphoprotein</keyword>
<dbReference type="PANTHER" id="PTHR48111">
    <property type="entry name" value="REGULATOR OF RPOS"/>
    <property type="match status" value="1"/>
</dbReference>
<dbReference type="InterPro" id="IPR016032">
    <property type="entry name" value="Sig_transdc_resp-reg_C-effctor"/>
</dbReference>
<dbReference type="Proteomes" id="UP001651880">
    <property type="component" value="Unassembled WGS sequence"/>
</dbReference>
<dbReference type="InterPro" id="IPR011006">
    <property type="entry name" value="CheY-like_superfamily"/>
</dbReference>
<feature type="DNA-binding region" description="OmpR/PhoB-type" evidence="9">
    <location>
        <begin position="127"/>
        <end position="225"/>
    </location>
</feature>
<evidence type="ECO:0000313" key="12">
    <source>
        <dbReference type="EMBL" id="MCQ1530540.1"/>
    </source>
</evidence>
<comment type="caution">
    <text evidence="12">The sequence shown here is derived from an EMBL/GenBank/DDBJ whole genome shotgun (WGS) entry which is preliminary data.</text>
</comment>
<evidence type="ECO:0000256" key="6">
    <source>
        <dbReference type="ARBA" id="ARBA00023163"/>
    </source>
</evidence>
<dbReference type="SMART" id="SM00862">
    <property type="entry name" value="Trans_reg_C"/>
    <property type="match status" value="1"/>
</dbReference>
<dbReference type="SMART" id="SM00448">
    <property type="entry name" value="REC"/>
    <property type="match status" value="1"/>
</dbReference>
<keyword evidence="5 9" id="KW-0238">DNA-binding</keyword>
<dbReference type="InterPro" id="IPR039420">
    <property type="entry name" value="WalR-like"/>
</dbReference>
<dbReference type="PANTHER" id="PTHR48111:SF22">
    <property type="entry name" value="REGULATOR OF RPOS"/>
    <property type="match status" value="1"/>
</dbReference>
<evidence type="ECO:0000259" key="10">
    <source>
        <dbReference type="PROSITE" id="PS50110"/>
    </source>
</evidence>
<dbReference type="InterPro" id="IPR001789">
    <property type="entry name" value="Sig_transdc_resp-reg_receiver"/>
</dbReference>
<evidence type="ECO:0000256" key="5">
    <source>
        <dbReference type="ARBA" id="ARBA00023125"/>
    </source>
</evidence>
<evidence type="ECO:0000256" key="3">
    <source>
        <dbReference type="ARBA" id="ARBA00023012"/>
    </source>
</evidence>
<evidence type="ECO:0000313" key="13">
    <source>
        <dbReference type="Proteomes" id="UP001651880"/>
    </source>
</evidence>
<organism evidence="12 13">
    <name type="scientific">Lutispora saccharofermentans</name>
    <dbReference type="NCBI Taxonomy" id="3024236"/>
    <lineage>
        <taxon>Bacteria</taxon>
        <taxon>Bacillati</taxon>
        <taxon>Bacillota</taxon>
        <taxon>Clostridia</taxon>
        <taxon>Lutisporales</taxon>
        <taxon>Lutisporaceae</taxon>
        <taxon>Lutispora</taxon>
    </lineage>
</organism>
<reference evidence="12 13" key="1">
    <citation type="submission" date="2021-10" db="EMBL/GenBank/DDBJ databases">
        <title>Lutispora strain m25 sp. nov., a thermophilic, non-spore-forming bacterium isolated from a lab-scale methanogenic bioreactor digesting anaerobic sludge.</title>
        <authorList>
            <person name="El Houari A."/>
            <person name="Mcdonald J."/>
        </authorList>
    </citation>
    <scope>NUCLEOTIDE SEQUENCE [LARGE SCALE GENOMIC DNA]</scope>
    <source>
        <strain evidence="13">m25</strain>
    </source>
</reference>
<evidence type="ECO:0000256" key="9">
    <source>
        <dbReference type="PROSITE-ProRule" id="PRU01091"/>
    </source>
</evidence>
<keyword evidence="4" id="KW-0805">Transcription regulation</keyword>
<gene>
    <name evidence="12" type="ORF">LJD61_13405</name>
</gene>
<keyword evidence="3" id="KW-0902">Two-component regulatory system</keyword>